<dbReference type="EMBL" id="DACYAJ020000044">
    <property type="protein sequence ID" value="HCD1258003.1"/>
    <property type="molecule type" value="Genomic_DNA"/>
</dbReference>
<gene>
    <name evidence="1" type="ORF">JD854_RS23470</name>
</gene>
<evidence type="ECO:0000313" key="1">
    <source>
        <dbReference type="EMBL" id="HCD1258003.1"/>
    </source>
</evidence>
<name>A0A9C7QQG5_CITAM</name>
<reference evidence="1" key="2">
    <citation type="submission" date="2022-05" db="EMBL/GenBank/DDBJ databases">
        <authorList>
            <consortium name="NCBI Pathogen Detection Project"/>
        </authorList>
    </citation>
    <scope>NUCLEOTIDE SEQUENCE</scope>
    <source>
        <strain evidence="1">CAV1698</strain>
    </source>
</reference>
<accession>A0A9C7QQG5</accession>
<dbReference type="AlphaFoldDB" id="A0A9C7QQG5"/>
<organism evidence="1 2">
    <name type="scientific">Citrobacter amalonaticus</name>
    <dbReference type="NCBI Taxonomy" id="35703"/>
    <lineage>
        <taxon>Bacteria</taxon>
        <taxon>Pseudomonadati</taxon>
        <taxon>Pseudomonadota</taxon>
        <taxon>Gammaproteobacteria</taxon>
        <taxon>Enterobacterales</taxon>
        <taxon>Enterobacteriaceae</taxon>
        <taxon>Citrobacter</taxon>
    </lineage>
</organism>
<reference evidence="1" key="1">
    <citation type="journal article" date="2018" name="Genome Biol.">
        <title>SKESA: strategic k-mer extension for scrupulous assemblies.</title>
        <authorList>
            <person name="Souvorov A."/>
            <person name="Agarwala R."/>
            <person name="Lipman D.J."/>
        </authorList>
    </citation>
    <scope>NUCLEOTIDE SEQUENCE</scope>
    <source>
        <strain evidence="1">CAV1698</strain>
    </source>
</reference>
<protein>
    <submittedName>
        <fullName evidence="1">Uncharacterized protein</fullName>
    </submittedName>
</protein>
<sequence>MKTPIEMLNDIATEITENTSLLKVIFRISELPPEADNAMACLIRSLIKTSETAYEYIEQLGSQVNAESLEDKSMETKDKQANQLNSWACDIGDCKLAVFSSMDDIPADSNAIGVLSLVSQKLDELQEIMSSKADSINS</sequence>
<comment type="caution">
    <text evidence="1">The sequence shown here is derived from an EMBL/GenBank/DDBJ whole genome shotgun (WGS) entry which is preliminary data.</text>
</comment>
<proteinExistence type="predicted"/>
<dbReference type="Proteomes" id="UP000862426">
    <property type="component" value="Unassembled WGS sequence"/>
</dbReference>
<evidence type="ECO:0000313" key="2">
    <source>
        <dbReference type="Proteomes" id="UP000862426"/>
    </source>
</evidence>